<sequence length="111" mass="11911">IKPGLSAYAQNPQKAAESLVSLLEKAESVVPRELRSKTPVRVGATAGLRALEGDASDKILQAVRDLLKNRSPLKSDADAVTVLDGTQEGAYQWVDVESYSNTQLNHNIPAV</sequence>
<comment type="caution">
    <text evidence="4">The sequence shown here is derived from an EMBL/GenBank/DDBJ whole genome shotgun (WGS) entry which is preliminary data.</text>
</comment>
<keyword evidence="2" id="KW-0378">Hydrolase</keyword>
<dbReference type="STRING" id="57577.A0A2K3L815"/>
<proteinExistence type="inferred from homology"/>
<dbReference type="EMBL" id="ASHM01027892">
    <property type="protein sequence ID" value="PNX74682.1"/>
    <property type="molecule type" value="Genomic_DNA"/>
</dbReference>
<feature type="active site" description="Proton acceptor" evidence="3">
    <location>
        <position position="88"/>
    </location>
</feature>
<dbReference type="Pfam" id="PF01150">
    <property type="entry name" value="GDA1_CD39"/>
    <property type="match status" value="1"/>
</dbReference>
<gene>
    <name evidence="4" type="ORF">L195_g030608</name>
</gene>
<dbReference type="PANTHER" id="PTHR11782">
    <property type="entry name" value="ADENOSINE/GUANOSINE DIPHOSPHATASE"/>
    <property type="match status" value="1"/>
</dbReference>
<evidence type="ECO:0000256" key="1">
    <source>
        <dbReference type="ARBA" id="ARBA00009283"/>
    </source>
</evidence>
<dbReference type="Proteomes" id="UP000236291">
    <property type="component" value="Unassembled WGS sequence"/>
</dbReference>
<evidence type="ECO:0000256" key="2">
    <source>
        <dbReference type="ARBA" id="ARBA00022801"/>
    </source>
</evidence>
<dbReference type="Gene3D" id="3.30.420.40">
    <property type="match status" value="1"/>
</dbReference>
<evidence type="ECO:0000256" key="3">
    <source>
        <dbReference type="PIRSR" id="PIRSR600407-1"/>
    </source>
</evidence>
<dbReference type="InterPro" id="IPR000407">
    <property type="entry name" value="GDA1_CD39_NTPase"/>
</dbReference>
<organism evidence="4 5">
    <name type="scientific">Trifolium pratense</name>
    <name type="common">Red clover</name>
    <dbReference type="NCBI Taxonomy" id="57577"/>
    <lineage>
        <taxon>Eukaryota</taxon>
        <taxon>Viridiplantae</taxon>
        <taxon>Streptophyta</taxon>
        <taxon>Embryophyta</taxon>
        <taxon>Tracheophyta</taxon>
        <taxon>Spermatophyta</taxon>
        <taxon>Magnoliopsida</taxon>
        <taxon>eudicotyledons</taxon>
        <taxon>Gunneridae</taxon>
        <taxon>Pentapetalae</taxon>
        <taxon>rosids</taxon>
        <taxon>fabids</taxon>
        <taxon>Fabales</taxon>
        <taxon>Fabaceae</taxon>
        <taxon>Papilionoideae</taxon>
        <taxon>50 kb inversion clade</taxon>
        <taxon>NPAAA clade</taxon>
        <taxon>Hologalegina</taxon>
        <taxon>IRL clade</taxon>
        <taxon>Trifolieae</taxon>
        <taxon>Trifolium</taxon>
    </lineage>
</organism>
<feature type="non-terminal residue" evidence="4">
    <location>
        <position position="1"/>
    </location>
</feature>
<dbReference type="GO" id="GO:0016020">
    <property type="term" value="C:membrane"/>
    <property type="evidence" value="ECO:0007669"/>
    <property type="project" value="TreeGrafter"/>
</dbReference>
<dbReference type="GO" id="GO:0009134">
    <property type="term" value="P:nucleoside diphosphate catabolic process"/>
    <property type="evidence" value="ECO:0007669"/>
    <property type="project" value="TreeGrafter"/>
</dbReference>
<evidence type="ECO:0000313" key="5">
    <source>
        <dbReference type="Proteomes" id="UP000236291"/>
    </source>
</evidence>
<accession>A0A2K3L815</accession>
<dbReference type="PANTHER" id="PTHR11782:SF107">
    <property type="entry name" value="APYRASE-LIKE PROTEIN"/>
    <property type="match status" value="1"/>
</dbReference>
<name>A0A2K3L815_TRIPR</name>
<dbReference type="AlphaFoldDB" id="A0A2K3L815"/>
<protein>
    <submittedName>
        <fullName evidence="4">Apyrase 2-like protein</fullName>
    </submittedName>
</protein>
<dbReference type="GO" id="GO:0017110">
    <property type="term" value="F:nucleoside diphosphate phosphatase activity"/>
    <property type="evidence" value="ECO:0007669"/>
    <property type="project" value="TreeGrafter"/>
</dbReference>
<reference evidence="4 5" key="2">
    <citation type="journal article" date="2017" name="Front. Plant Sci.">
        <title>Gene Classification and Mining of Molecular Markers Useful in Red Clover (Trifolium pratense) Breeding.</title>
        <authorList>
            <person name="Istvanek J."/>
            <person name="Dluhosova J."/>
            <person name="Dluhos P."/>
            <person name="Patkova L."/>
            <person name="Nedelnik J."/>
            <person name="Repkova J."/>
        </authorList>
    </citation>
    <scope>NUCLEOTIDE SEQUENCE [LARGE SCALE GENOMIC DNA]</scope>
    <source>
        <strain evidence="5">cv. Tatra</strain>
        <tissue evidence="4">Young leaves</tissue>
    </source>
</reference>
<evidence type="ECO:0000313" key="4">
    <source>
        <dbReference type="EMBL" id="PNX74682.1"/>
    </source>
</evidence>
<reference evidence="4 5" key="1">
    <citation type="journal article" date="2014" name="Am. J. Bot.">
        <title>Genome assembly and annotation for red clover (Trifolium pratense; Fabaceae).</title>
        <authorList>
            <person name="Istvanek J."/>
            <person name="Jaros M."/>
            <person name="Krenek A."/>
            <person name="Repkova J."/>
        </authorList>
    </citation>
    <scope>NUCLEOTIDE SEQUENCE [LARGE SCALE GENOMIC DNA]</scope>
    <source>
        <strain evidence="5">cv. Tatra</strain>
        <tissue evidence="4">Young leaves</tissue>
    </source>
</reference>
<dbReference type="ExpressionAtlas" id="A0A2K3L815">
    <property type="expression patterns" value="baseline"/>
</dbReference>
<comment type="similarity">
    <text evidence="1">Belongs to the GDA1/CD39 NTPase family.</text>
</comment>